<dbReference type="OrthoDB" id="10318766at2759"/>
<name>A0A2G5TQ40_9PELO</name>
<dbReference type="Proteomes" id="UP000230233">
    <property type="component" value="Chromosome V"/>
</dbReference>
<keyword evidence="2" id="KW-1185">Reference proteome</keyword>
<sequence>MSDSDFQSPGFHGLRNQFVRVPNSVISETWLQQKFLMHRKNVSGTKQCIENDVKIFEEIEKLHKRRKSGGLDVEKKKALENKINELVERKSVPLKLLFALPRHLLVVDLHGFLIGGAIGYVRRIAAEMGKMSEAREVVLITGHSNSRSDKDPLIKINLLEKFPQNVRKDPNNGGRLILSCKSNGSGS</sequence>
<comment type="caution">
    <text evidence="1">The sequence shown here is derived from an EMBL/GenBank/DDBJ whole genome shotgun (WGS) entry which is preliminary data.</text>
</comment>
<evidence type="ECO:0008006" key="3">
    <source>
        <dbReference type="Google" id="ProtNLM"/>
    </source>
</evidence>
<protein>
    <recommendedName>
        <fullName evidence="3">Smr domain-containing protein</fullName>
    </recommendedName>
</protein>
<dbReference type="EMBL" id="PDUG01000005">
    <property type="protein sequence ID" value="PIC29363.1"/>
    <property type="molecule type" value="Genomic_DNA"/>
</dbReference>
<evidence type="ECO:0000313" key="2">
    <source>
        <dbReference type="Proteomes" id="UP000230233"/>
    </source>
</evidence>
<proteinExistence type="predicted"/>
<dbReference type="AlphaFoldDB" id="A0A2G5TQ40"/>
<accession>A0A2G5TQ40</accession>
<reference evidence="2" key="1">
    <citation type="submission" date="2017-10" db="EMBL/GenBank/DDBJ databases">
        <title>Rapid genome shrinkage in a self-fertile nematode reveals novel sperm competition proteins.</title>
        <authorList>
            <person name="Yin D."/>
            <person name="Schwarz E.M."/>
            <person name="Thomas C.G."/>
            <person name="Felde R.L."/>
            <person name="Korf I.F."/>
            <person name="Cutter A.D."/>
            <person name="Schartner C.M."/>
            <person name="Ralston E.J."/>
            <person name="Meyer B.J."/>
            <person name="Haag E.S."/>
        </authorList>
    </citation>
    <scope>NUCLEOTIDE SEQUENCE [LARGE SCALE GENOMIC DNA]</scope>
    <source>
        <strain evidence="2">JU1422</strain>
    </source>
</reference>
<organism evidence="1 2">
    <name type="scientific">Caenorhabditis nigoni</name>
    <dbReference type="NCBI Taxonomy" id="1611254"/>
    <lineage>
        <taxon>Eukaryota</taxon>
        <taxon>Metazoa</taxon>
        <taxon>Ecdysozoa</taxon>
        <taxon>Nematoda</taxon>
        <taxon>Chromadorea</taxon>
        <taxon>Rhabditida</taxon>
        <taxon>Rhabditina</taxon>
        <taxon>Rhabditomorpha</taxon>
        <taxon>Rhabditoidea</taxon>
        <taxon>Rhabditidae</taxon>
        <taxon>Peloderinae</taxon>
        <taxon>Caenorhabditis</taxon>
    </lineage>
</organism>
<evidence type="ECO:0000313" key="1">
    <source>
        <dbReference type="EMBL" id="PIC29363.1"/>
    </source>
</evidence>
<gene>
    <name evidence="1" type="primary">Cni-F14F8.9</name>
    <name evidence="1" type="synonym">Cnig_chr_V.g20966</name>
    <name evidence="1" type="ORF">B9Z55_020966</name>
</gene>